<keyword evidence="3" id="KW-1185">Reference proteome</keyword>
<dbReference type="AlphaFoldDB" id="A0A4Q7KJD5"/>
<sequence>MTSTSWRKSSYSDAGGSSCVEVALDAHAAAVRDSKNTAGPILTFGGGAWRALLAAQGESANQV</sequence>
<dbReference type="EMBL" id="SGWQ01000008">
    <property type="protein sequence ID" value="RZS34724.1"/>
    <property type="molecule type" value="Genomic_DNA"/>
</dbReference>
<accession>A0A4Q7KJD5</accession>
<dbReference type="Proteomes" id="UP000294257">
    <property type="component" value="Unassembled WGS sequence"/>
</dbReference>
<proteinExistence type="predicted"/>
<dbReference type="InterPro" id="IPR007278">
    <property type="entry name" value="DUF397"/>
</dbReference>
<dbReference type="RefSeq" id="WP_130346180.1">
    <property type="nucleotide sequence ID" value="NZ_SGWQ01000008.1"/>
</dbReference>
<dbReference type="OrthoDB" id="4570646at2"/>
<comment type="caution">
    <text evidence="2">The sequence shown here is derived from an EMBL/GenBank/DDBJ whole genome shotgun (WGS) entry which is preliminary data.</text>
</comment>
<feature type="domain" description="DUF397" evidence="1">
    <location>
        <begin position="5"/>
        <end position="55"/>
    </location>
</feature>
<evidence type="ECO:0000259" key="1">
    <source>
        <dbReference type="Pfam" id="PF04149"/>
    </source>
</evidence>
<dbReference type="Pfam" id="PF04149">
    <property type="entry name" value="DUF397"/>
    <property type="match status" value="1"/>
</dbReference>
<organism evidence="2 3">
    <name type="scientific">Herbihabitans rhizosphaerae</name>
    <dbReference type="NCBI Taxonomy" id="1872711"/>
    <lineage>
        <taxon>Bacteria</taxon>
        <taxon>Bacillati</taxon>
        <taxon>Actinomycetota</taxon>
        <taxon>Actinomycetes</taxon>
        <taxon>Pseudonocardiales</taxon>
        <taxon>Pseudonocardiaceae</taxon>
        <taxon>Herbihabitans</taxon>
    </lineage>
</organism>
<name>A0A4Q7KJD5_9PSEU</name>
<reference evidence="2 3" key="1">
    <citation type="submission" date="2019-02" db="EMBL/GenBank/DDBJ databases">
        <title>Genomic Encyclopedia of Type Strains, Phase IV (KMG-IV): sequencing the most valuable type-strain genomes for metagenomic binning, comparative biology and taxonomic classification.</title>
        <authorList>
            <person name="Goeker M."/>
        </authorList>
    </citation>
    <scope>NUCLEOTIDE SEQUENCE [LARGE SCALE GENOMIC DNA]</scope>
    <source>
        <strain evidence="2 3">DSM 101727</strain>
    </source>
</reference>
<evidence type="ECO:0000313" key="3">
    <source>
        <dbReference type="Proteomes" id="UP000294257"/>
    </source>
</evidence>
<evidence type="ECO:0000313" key="2">
    <source>
        <dbReference type="EMBL" id="RZS34724.1"/>
    </source>
</evidence>
<gene>
    <name evidence="2" type="ORF">EV193_10872</name>
</gene>
<protein>
    <submittedName>
        <fullName evidence="2">Uncharacterized protein DUF397</fullName>
    </submittedName>
</protein>